<dbReference type="Proteomes" id="UP000054564">
    <property type="component" value="Unassembled WGS sequence"/>
</dbReference>
<evidence type="ECO:0000313" key="1">
    <source>
        <dbReference type="EMBL" id="KNF05199.1"/>
    </source>
</evidence>
<accession>A0A0L0W118</accession>
<dbReference type="EMBL" id="AJIL01000009">
    <property type="protein sequence ID" value="KNF05199.1"/>
    <property type="molecule type" value="Genomic_DNA"/>
</dbReference>
<comment type="caution">
    <text evidence="1">The sequence shown here is derived from an EMBL/GenBank/DDBJ whole genome shotgun (WGS) entry which is preliminary data.</text>
</comment>
<evidence type="ECO:0000313" key="2">
    <source>
        <dbReference type="Proteomes" id="UP000054564"/>
    </source>
</evidence>
<protein>
    <submittedName>
        <fullName evidence="1">Uncharacterized protein</fullName>
    </submittedName>
</protein>
<dbReference type="AlphaFoldDB" id="A0A0L0W118"/>
<name>A0A0L0W118_9BASI</name>
<organism evidence="1 2">
    <name type="scientific">Puccinia striiformis f. sp. tritici PST-78</name>
    <dbReference type="NCBI Taxonomy" id="1165861"/>
    <lineage>
        <taxon>Eukaryota</taxon>
        <taxon>Fungi</taxon>
        <taxon>Dikarya</taxon>
        <taxon>Basidiomycota</taxon>
        <taxon>Pucciniomycotina</taxon>
        <taxon>Pucciniomycetes</taxon>
        <taxon>Pucciniales</taxon>
        <taxon>Pucciniaceae</taxon>
        <taxon>Puccinia</taxon>
    </lineage>
</organism>
<proteinExistence type="predicted"/>
<keyword evidence="2" id="KW-1185">Reference proteome</keyword>
<reference evidence="2" key="1">
    <citation type="submission" date="2014-03" db="EMBL/GenBank/DDBJ databases">
        <title>The Genome Sequence of Puccinia striiformis f. sp. tritici PST-78.</title>
        <authorList>
            <consortium name="The Broad Institute Genome Sequencing Platform"/>
            <person name="Cuomo C."/>
            <person name="Hulbert S."/>
            <person name="Chen X."/>
            <person name="Walker B."/>
            <person name="Young S.K."/>
            <person name="Zeng Q."/>
            <person name="Gargeya S."/>
            <person name="Fitzgerald M."/>
            <person name="Haas B."/>
            <person name="Abouelleil A."/>
            <person name="Alvarado L."/>
            <person name="Arachchi H.M."/>
            <person name="Berlin A.M."/>
            <person name="Chapman S.B."/>
            <person name="Goldberg J."/>
            <person name="Griggs A."/>
            <person name="Gujja S."/>
            <person name="Hansen M."/>
            <person name="Howarth C."/>
            <person name="Imamovic A."/>
            <person name="Larimer J."/>
            <person name="McCowan C."/>
            <person name="Montmayeur A."/>
            <person name="Murphy C."/>
            <person name="Neiman D."/>
            <person name="Pearson M."/>
            <person name="Priest M."/>
            <person name="Roberts A."/>
            <person name="Saif S."/>
            <person name="Shea T."/>
            <person name="Sisk P."/>
            <person name="Sykes S."/>
            <person name="Wortman J."/>
            <person name="Nusbaum C."/>
            <person name="Birren B."/>
        </authorList>
    </citation>
    <scope>NUCLEOTIDE SEQUENCE [LARGE SCALE GENOMIC DNA]</scope>
    <source>
        <strain evidence="2">race PST-78</strain>
    </source>
</reference>
<gene>
    <name evidence="1" type="ORF">PSTG_01824</name>
</gene>
<sequence length="191" mass="20974">MTVGHKQESKLIDGGSVLPIDKHVKKDIDNFFMVPAIDEYCQRHSCSIVHCGAALPQRAVARVPGTMEATCHIGNGPSDRLASWKTALLTCTPAPASCGRKECLERAIPLRPGKSCVPIAGTAFQMRRECSELSYSKYKQSGVAEPNPHRQCHLSHMINGIADSTRLGAMARASSFSRIPHERMCQRIIMF</sequence>